<evidence type="ECO:0000256" key="1">
    <source>
        <dbReference type="ARBA" id="ARBA00022723"/>
    </source>
</evidence>
<evidence type="ECO:0000313" key="9">
    <source>
        <dbReference type="Proteomes" id="UP000835052"/>
    </source>
</evidence>
<evidence type="ECO:0000256" key="4">
    <source>
        <dbReference type="ARBA" id="ARBA00022833"/>
    </source>
</evidence>
<sequence>MARGSSEPLSEEEDEDFEEPSCSQDSEKESETEIGENIGKRTKDRNRYKCPHCDYHTPYSLRFKEHLSTHDNGRFRCEECGEHFDRYLQLRSHRSVVHPRIHKCSECNYSHKKPHMVQRHAFQMHDSGIPCTVKGCTATVAKNRLKRHLLEAHGNEKIFIQSPVARKKIKMVKQQCPFCSYETPEDCDPSLRGDDMNLHIKHAHEEGVLCTVDGCNEKILLGEFQAHVESVHGDERSNPNDPYLPEDFLRDLATVTDTATSSSALSSGIDDEHFFEDFSEEEECSDDDLNEKKGSNKLGKVHDSVGVFECLKCRKLFMSSMKLKRHVRRVHEKAYAECKESSRNKKRYDCGFMTESGKVCGKSFASPTLLQDHMNLHSGVKPYSCVQCSQSFHARARFAVHLSKYHQTSIKNYESVAALLPKL</sequence>
<dbReference type="InterPro" id="IPR013087">
    <property type="entry name" value="Znf_C2H2_type"/>
</dbReference>
<evidence type="ECO:0000313" key="8">
    <source>
        <dbReference type="EMBL" id="CAD6198188.1"/>
    </source>
</evidence>
<dbReference type="SMART" id="SM00355">
    <property type="entry name" value="ZnF_C2H2"/>
    <property type="match status" value="9"/>
</dbReference>
<feature type="compositionally biased region" description="Acidic residues" evidence="6">
    <location>
        <begin position="9"/>
        <end position="19"/>
    </location>
</feature>
<feature type="domain" description="C2H2-type" evidence="7">
    <location>
        <begin position="308"/>
        <end position="336"/>
    </location>
</feature>
<dbReference type="GO" id="GO:0000981">
    <property type="term" value="F:DNA-binding transcription factor activity, RNA polymerase II-specific"/>
    <property type="evidence" value="ECO:0007669"/>
    <property type="project" value="TreeGrafter"/>
</dbReference>
<evidence type="ECO:0000259" key="7">
    <source>
        <dbReference type="PROSITE" id="PS50157"/>
    </source>
</evidence>
<dbReference type="PANTHER" id="PTHR19818:SF139">
    <property type="entry name" value="PAIR-RULE PROTEIN ODD-PAIRED"/>
    <property type="match status" value="1"/>
</dbReference>
<proteinExistence type="predicted"/>
<keyword evidence="9" id="KW-1185">Reference proteome</keyword>
<feature type="domain" description="C2H2-type" evidence="7">
    <location>
        <begin position="383"/>
        <end position="406"/>
    </location>
</feature>
<dbReference type="GO" id="GO:0000978">
    <property type="term" value="F:RNA polymerase II cis-regulatory region sequence-specific DNA binding"/>
    <property type="evidence" value="ECO:0007669"/>
    <property type="project" value="TreeGrafter"/>
</dbReference>
<comment type="caution">
    <text evidence="8">The sequence shown here is derived from an EMBL/GenBank/DDBJ whole genome shotgun (WGS) entry which is preliminary data.</text>
</comment>
<keyword evidence="2" id="KW-0677">Repeat</keyword>
<dbReference type="InterPro" id="IPR036236">
    <property type="entry name" value="Znf_C2H2_sf"/>
</dbReference>
<dbReference type="InterPro" id="IPR050329">
    <property type="entry name" value="GLI_C2H2-zinc-finger"/>
</dbReference>
<dbReference type="Proteomes" id="UP000835052">
    <property type="component" value="Unassembled WGS sequence"/>
</dbReference>
<keyword evidence="1" id="KW-0479">Metal-binding</keyword>
<dbReference type="AlphaFoldDB" id="A0A8S1HSC2"/>
<dbReference type="Gene3D" id="3.30.160.60">
    <property type="entry name" value="Classic Zinc Finger"/>
    <property type="match status" value="4"/>
</dbReference>
<feature type="domain" description="C2H2-type" evidence="7">
    <location>
        <begin position="348"/>
        <end position="382"/>
    </location>
</feature>
<feature type="region of interest" description="Disordered" evidence="6">
    <location>
        <begin position="1"/>
        <end position="41"/>
    </location>
</feature>
<keyword evidence="3 5" id="KW-0863">Zinc-finger</keyword>
<protein>
    <recommendedName>
        <fullName evidence="7">C2H2-type domain-containing protein</fullName>
    </recommendedName>
</protein>
<dbReference type="GO" id="GO:0008270">
    <property type="term" value="F:zinc ion binding"/>
    <property type="evidence" value="ECO:0007669"/>
    <property type="project" value="UniProtKB-KW"/>
</dbReference>
<dbReference type="GO" id="GO:0005634">
    <property type="term" value="C:nucleus"/>
    <property type="evidence" value="ECO:0007669"/>
    <property type="project" value="UniProtKB-ARBA"/>
</dbReference>
<evidence type="ECO:0000256" key="2">
    <source>
        <dbReference type="ARBA" id="ARBA00022737"/>
    </source>
</evidence>
<keyword evidence="4" id="KW-0862">Zinc</keyword>
<dbReference type="PANTHER" id="PTHR19818">
    <property type="entry name" value="ZINC FINGER PROTEIN ZIC AND GLI"/>
    <property type="match status" value="1"/>
</dbReference>
<name>A0A8S1HSC2_9PELO</name>
<dbReference type="SUPFAM" id="SSF57667">
    <property type="entry name" value="beta-beta-alpha zinc fingers"/>
    <property type="match status" value="1"/>
</dbReference>
<dbReference type="GO" id="GO:0045944">
    <property type="term" value="P:positive regulation of transcription by RNA polymerase II"/>
    <property type="evidence" value="ECO:0007669"/>
    <property type="project" value="UniProtKB-ARBA"/>
</dbReference>
<dbReference type="OrthoDB" id="3437960at2759"/>
<dbReference type="EMBL" id="CAJGYM010000117">
    <property type="protein sequence ID" value="CAD6198188.1"/>
    <property type="molecule type" value="Genomic_DNA"/>
</dbReference>
<dbReference type="PROSITE" id="PS50157">
    <property type="entry name" value="ZINC_FINGER_C2H2_2"/>
    <property type="match status" value="4"/>
</dbReference>
<organism evidence="8 9">
    <name type="scientific">Caenorhabditis auriculariae</name>
    <dbReference type="NCBI Taxonomy" id="2777116"/>
    <lineage>
        <taxon>Eukaryota</taxon>
        <taxon>Metazoa</taxon>
        <taxon>Ecdysozoa</taxon>
        <taxon>Nematoda</taxon>
        <taxon>Chromadorea</taxon>
        <taxon>Rhabditida</taxon>
        <taxon>Rhabditina</taxon>
        <taxon>Rhabditomorpha</taxon>
        <taxon>Rhabditoidea</taxon>
        <taxon>Rhabditidae</taxon>
        <taxon>Peloderinae</taxon>
        <taxon>Caenorhabditis</taxon>
    </lineage>
</organism>
<feature type="domain" description="C2H2-type" evidence="7">
    <location>
        <begin position="75"/>
        <end position="98"/>
    </location>
</feature>
<gene>
    <name evidence="8" type="ORF">CAUJ_LOCUS14094</name>
</gene>
<evidence type="ECO:0000256" key="3">
    <source>
        <dbReference type="ARBA" id="ARBA00022771"/>
    </source>
</evidence>
<dbReference type="Pfam" id="PF00096">
    <property type="entry name" value="zf-C2H2"/>
    <property type="match status" value="2"/>
</dbReference>
<reference evidence="8" key="1">
    <citation type="submission" date="2020-10" db="EMBL/GenBank/DDBJ databases">
        <authorList>
            <person name="Kikuchi T."/>
        </authorList>
    </citation>
    <scope>NUCLEOTIDE SEQUENCE</scope>
    <source>
        <strain evidence="8">NKZ352</strain>
    </source>
</reference>
<evidence type="ECO:0000256" key="5">
    <source>
        <dbReference type="PROSITE-ProRule" id="PRU00042"/>
    </source>
</evidence>
<accession>A0A8S1HSC2</accession>
<dbReference type="PROSITE" id="PS00028">
    <property type="entry name" value="ZINC_FINGER_C2H2_1"/>
    <property type="match status" value="3"/>
</dbReference>
<evidence type="ECO:0000256" key="6">
    <source>
        <dbReference type="SAM" id="MobiDB-lite"/>
    </source>
</evidence>